<gene>
    <name evidence="5" type="ORF">Spaf_1143</name>
</gene>
<accession>I1ZM56</accession>
<dbReference type="PANTHER" id="PTHR33308:SF9">
    <property type="entry name" value="PEPTIDOGLYCAN HYDROLASE FLGJ"/>
    <property type="match status" value="1"/>
</dbReference>
<dbReference type="InterPro" id="IPR002901">
    <property type="entry name" value="MGlyc_endo_b_GlcNAc-like_dom"/>
</dbReference>
<organism evidence="5 6">
    <name type="scientific">Streptococcus parasanguinis FW213</name>
    <dbReference type="NCBI Taxonomy" id="1114965"/>
    <lineage>
        <taxon>Bacteria</taxon>
        <taxon>Bacillati</taxon>
        <taxon>Bacillota</taxon>
        <taxon>Bacilli</taxon>
        <taxon>Lactobacillales</taxon>
        <taxon>Streptococcaceae</taxon>
        <taxon>Streptococcus</taxon>
    </lineage>
</organism>
<evidence type="ECO:0000256" key="1">
    <source>
        <dbReference type="ARBA" id="ARBA00010266"/>
    </source>
</evidence>
<dbReference type="EMBL" id="CP003122">
    <property type="protein sequence ID" value="AFJ26130.1"/>
    <property type="molecule type" value="Genomic_DNA"/>
</dbReference>
<feature type="chain" id="PRO_5038783001" evidence="3">
    <location>
        <begin position="32"/>
        <end position="239"/>
    </location>
</feature>
<comment type="similarity">
    <text evidence="1">Belongs to the glycosyl hydrolase 73 family.</text>
</comment>
<dbReference type="HOGENOM" id="CLU_013771_2_2_9"/>
<dbReference type="Proteomes" id="UP000002865">
    <property type="component" value="Chromosome"/>
</dbReference>
<name>I1ZM56_STRPA</name>
<dbReference type="Gene3D" id="1.10.530.10">
    <property type="match status" value="1"/>
</dbReference>
<reference evidence="5 6" key="1">
    <citation type="journal article" date="2012" name="PLoS ONE">
        <title>Complete Genome and Transcriptomes of Streptococcus parasanguinis FW213: Phylogenic Relations and Potential Virulence Mechanisms.</title>
        <authorList>
            <person name="Geng J."/>
            <person name="Chiu C.H."/>
            <person name="Tang P."/>
            <person name="Chen Y."/>
            <person name="Shieh H.R."/>
            <person name="Hu S."/>
            <person name="Chen Y.Y."/>
        </authorList>
    </citation>
    <scope>NUCLEOTIDE SEQUENCE [LARGE SCALE GENOMIC DNA]</scope>
    <source>
        <strain evidence="5 6">FW213</strain>
    </source>
</reference>
<dbReference type="GO" id="GO:0004040">
    <property type="term" value="F:amidase activity"/>
    <property type="evidence" value="ECO:0007669"/>
    <property type="project" value="InterPro"/>
</dbReference>
<feature type="signal peptide" evidence="3">
    <location>
        <begin position="1"/>
        <end position="31"/>
    </location>
</feature>
<keyword evidence="3" id="KW-0732">Signal</keyword>
<feature type="domain" description="Mannosyl-glycoprotein endo-beta-N-acetylglucosamidase-like" evidence="4">
    <location>
        <begin position="48"/>
        <end position="202"/>
    </location>
</feature>
<evidence type="ECO:0000313" key="5">
    <source>
        <dbReference type="EMBL" id="AFJ26130.1"/>
    </source>
</evidence>
<evidence type="ECO:0000256" key="2">
    <source>
        <dbReference type="ARBA" id="ARBA00022801"/>
    </source>
</evidence>
<proteinExistence type="inferred from homology"/>
<dbReference type="PRINTS" id="PR01002">
    <property type="entry name" value="FLGFLGJ"/>
</dbReference>
<dbReference type="PATRIC" id="fig|1114965.3.peg.1099"/>
<dbReference type="Pfam" id="PF01832">
    <property type="entry name" value="Glucosaminidase"/>
    <property type="match status" value="1"/>
</dbReference>
<sequence length="239" mass="26192">MEINCIMKKKIRNKTKIFGLIVSVLAVGTFAAAMSEHVTSVGANDGTYQTYSDPTEAFISQIGESARQLGQENDLYASVMIAQAILESGSGQSGLSSYPHYNLFGIKGSYAGQSAVMQTWEDDGAGNAYTINDAFRSYPSYYESLQDYVAVLKQGHFAGAWKSNTSSYQDATAALTGVYATDTSYYAKLNHIIETYNLTQYDSPNVQGGITGTVYNPYRQQFTSQEILNLDIAWANRLN</sequence>
<dbReference type="AlphaFoldDB" id="I1ZM56"/>
<dbReference type="KEGG" id="scf:Spaf_1143"/>
<dbReference type="SMART" id="SM00047">
    <property type="entry name" value="LYZ2"/>
    <property type="match status" value="1"/>
</dbReference>
<evidence type="ECO:0000313" key="6">
    <source>
        <dbReference type="Proteomes" id="UP000002865"/>
    </source>
</evidence>
<dbReference type="Gene3D" id="4.10.80.30">
    <property type="entry name" value="DNA polymerase, domain 6"/>
    <property type="match status" value="1"/>
</dbReference>
<dbReference type="STRING" id="1114965.Spaf_1143"/>
<dbReference type="PANTHER" id="PTHR33308">
    <property type="entry name" value="PEPTIDOGLYCAN HYDROLASE FLGJ"/>
    <property type="match status" value="1"/>
</dbReference>
<dbReference type="eggNOG" id="COG1705">
    <property type="taxonomic scope" value="Bacteria"/>
</dbReference>
<evidence type="ECO:0000256" key="3">
    <source>
        <dbReference type="SAM" id="SignalP"/>
    </source>
</evidence>
<keyword evidence="2 5" id="KW-0378">Hydrolase</keyword>
<dbReference type="PaxDb" id="1114965-Spaf_1143"/>
<dbReference type="InterPro" id="IPR051056">
    <property type="entry name" value="Glycosyl_Hydrolase_73"/>
</dbReference>
<evidence type="ECO:0000259" key="4">
    <source>
        <dbReference type="SMART" id="SM00047"/>
    </source>
</evidence>
<protein>
    <submittedName>
        <fullName evidence="5">Peptidoglycan hydrolase</fullName>
    </submittedName>
</protein>